<reference evidence="8 9" key="1">
    <citation type="journal article" date="2011" name="J. Bacteriol.">
        <title>Complete genome sequence of the polycyclic aromatic hydrocarbon-degrading bacterium Alteromonas sp. strain SN2.</title>
        <authorList>
            <person name="Jin H.M."/>
            <person name="Jeong H."/>
            <person name="Moon E.J."/>
            <person name="Math R.K."/>
            <person name="Lee K."/>
            <person name="Kim H.J."/>
            <person name="Jeon C.O."/>
            <person name="Oh T.K."/>
            <person name="Kim J.F."/>
        </authorList>
    </citation>
    <scope>NUCLEOTIDE SEQUENCE [LARGE SCALE GENOMIC DNA]</scope>
    <source>
        <strain evidence="9">JCM 17741 / KACC 18427 / KCTC 11700BP / SN2</strain>
    </source>
</reference>
<dbReference type="CDD" id="cd01189">
    <property type="entry name" value="INT_ICEBs1_C_like"/>
    <property type="match status" value="1"/>
</dbReference>
<dbReference type="PANTHER" id="PTHR30629">
    <property type="entry name" value="PROPHAGE INTEGRASE"/>
    <property type="match status" value="1"/>
</dbReference>
<comment type="similarity">
    <text evidence="1">Belongs to the 'phage' integrase family.</text>
</comment>
<evidence type="ECO:0000313" key="9">
    <source>
        <dbReference type="Proteomes" id="UP000000683"/>
    </source>
</evidence>
<dbReference type="Pfam" id="PF00589">
    <property type="entry name" value="Phage_integrase"/>
    <property type="match status" value="1"/>
</dbReference>
<dbReference type="EMBL" id="CP002339">
    <property type="protein sequence ID" value="AEF02613.1"/>
    <property type="molecule type" value="Genomic_DNA"/>
</dbReference>
<keyword evidence="2" id="KW-0229">DNA integration</keyword>
<dbReference type="InterPro" id="IPR044068">
    <property type="entry name" value="CB"/>
</dbReference>
<dbReference type="InterPro" id="IPR010998">
    <property type="entry name" value="Integrase_recombinase_N"/>
</dbReference>
<evidence type="ECO:0000259" key="7">
    <source>
        <dbReference type="PROSITE" id="PS51900"/>
    </source>
</evidence>
<dbReference type="Pfam" id="PF12167">
    <property type="entry name" value="Arm-DNA-bind_2"/>
    <property type="match status" value="1"/>
</dbReference>
<feature type="domain" description="Tyr recombinase" evidence="6">
    <location>
        <begin position="177"/>
        <end position="366"/>
    </location>
</feature>
<feature type="domain" description="Core-binding (CB)" evidence="7">
    <location>
        <begin position="78"/>
        <end position="156"/>
    </location>
</feature>
<evidence type="ECO:0000256" key="1">
    <source>
        <dbReference type="ARBA" id="ARBA00008857"/>
    </source>
</evidence>
<dbReference type="SUPFAM" id="SSF56349">
    <property type="entry name" value="DNA breaking-rejoining enzymes"/>
    <property type="match status" value="1"/>
</dbReference>
<evidence type="ECO:0000256" key="4">
    <source>
        <dbReference type="ARBA" id="ARBA00023172"/>
    </source>
</evidence>
<evidence type="ECO:0000256" key="3">
    <source>
        <dbReference type="ARBA" id="ARBA00023125"/>
    </source>
</evidence>
<dbReference type="RefSeq" id="WP_013783554.1">
    <property type="nucleotide sequence ID" value="NC_015554.1"/>
</dbReference>
<dbReference type="InterPro" id="IPR002104">
    <property type="entry name" value="Integrase_catalytic"/>
</dbReference>
<dbReference type="eggNOG" id="COG0582">
    <property type="taxonomic scope" value="Bacteria"/>
</dbReference>
<evidence type="ECO:0000259" key="6">
    <source>
        <dbReference type="PROSITE" id="PS51898"/>
    </source>
</evidence>
<dbReference type="KEGG" id="alt:ambt_05325"/>
<dbReference type="InterPro" id="IPR022000">
    <property type="entry name" value="Min27-like_integrase_DNA_bind"/>
</dbReference>
<dbReference type="GO" id="GO:0015074">
    <property type="term" value="P:DNA integration"/>
    <property type="evidence" value="ECO:0007669"/>
    <property type="project" value="UniProtKB-KW"/>
</dbReference>
<accession>F5Z431</accession>
<dbReference type="InterPro" id="IPR011010">
    <property type="entry name" value="DNA_brk_join_enz"/>
</dbReference>
<dbReference type="OrthoDB" id="5391994at2"/>
<dbReference type="InterPro" id="IPR050808">
    <property type="entry name" value="Phage_Integrase"/>
</dbReference>
<dbReference type="Gene3D" id="1.10.443.10">
    <property type="entry name" value="Intergrase catalytic core"/>
    <property type="match status" value="1"/>
</dbReference>
<proteinExistence type="inferred from homology"/>
<dbReference type="GO" id="GO:0003677">
    <property type="term" value="F:DNA binding"/>
    <property type="evidence" value="ECO:0007669"/>
    <property type="project" value="UniProtKB-UniRule"/>
</dbReference>
<dbReference type="HOGENOM" id="CLU_027562_8_2_6"/>
<dbReference type="GO" id="GO:0006310">
    <property type="term" value="P:DNA recombination"/>
    <property type="evidence" value="ECO:0007669"/>
    <property type="project" value="UniProtKB-KW"/>
</dbReference>
<dbReference type="PANTHER" id="PTHR30629:SF2">
    <property type="entry name" value="PROPHAGE INTEGRASE INTS-RELATED"/>
    <property type="match status" value="1"/>
</dbReference>
<protein>
    <submittedName>
        <fullName evidence="8">Phage integrase family protein</fullName>
    </submittedName>
</protein>
<evidence type="ECO:0000256" key="5">
    <source>
        <dbReference type="PROSITE-ProRule" id="PRU01248"/>
    </source>
</evidence>
<keyword evidence="9" id="KW-1185">Reference proteome</keyword>
<evidence type="ECO:0000313" key="8">
    <source>
        <dbReference type="EMBL" id="AEF02613.1"/>
    </source>
</evidence>
<keyword evidence="3 5" id="KW-0238">DNA-binding</keyword>
<organism evidence="8 9">
    <name type="scientific">Alteromonas naphthalenivorans</name>
    <dbReference type="NCBI Taxonomy" id="715451"/>
    <lineage>
        <taxon>Bacteria</taxon>
        <taxon>Pseudomonadati</taxon>
        <taxon>Pseudomonadota</taxon>
        <taxon>Gammaproteobacteria</taxon>
        <taxon>Alteromonadales</taxon>
        <taxon>Alteromonadaceae</taxon>
        <taxon>Alteromonas/Salinimonas group</taxon>
        <taxon>Alteromonas</taxon>
    </lineage>
</organism>
<gene>
    <name evidence="8" type="ordered locus">ambt_05325</name>
</gene>
<sequence length="374" mass="43730">MGSTWPTGIVPRNQSIEVRLNYNDKRHYVSLPWRPTAGNIKKAGKLRQQAQEAIKWGTFTWQEFFPDSKHANEETGAQTFKDYGQLYLNTLTCTENTKEKYTQALERFYYPNLADRLVKSIKHSELLALLGSFDFQHNKTRNNALIPLRGVFKLALRDRAIQFNPVEGIENGRHQQPEADPLLIEEIDTFLNWVERTQHPLWHNYFEYAFFSGLRPSEQIALCWDSVDFNRGYSRIERSKIKKKIRKHTKTYKVRDVEFNARSKTALLRQKQWTFLQNSEVFVHPSTGEPFTNNASPRLMWNKGLKACGIRHRNSYQTRHTFCTTALQSGAKIHWVSQQLGHASAMMTLNRLWGRAPLWRLTRTKISKRCKIGV</sequence>
<dbReference type="AlphaFoldDB" id="F5Z431"/>
<dbReference type="Proteomes" id="UP000000683">
    <property type="component" value="Chromosome"/>
</dbReference>
<dbReference type="PROSITE" id="PS51900">
    <property type="entry name" value="CB"/>
    <property type="match status" value="1"/>
</dbReference>
<dbReference type="PROSITE" id="PS51898">
    <property type="entry name" value="TYR_RECOMBINASE"/>
    <property type="match status" value="1"/>
</dbReference>
<dbReference type="InterPro" id="IPR013762">
    <property type="entry name" value="Integrase-like_cat_sf"/>
</dbReference>
<name>F5Z431_ALTNA</name>
<evidence type="ECO:0000256" key="2">
    <source>
        <dbReference type="ARBA" id="ARBA00022908"/>
    </source>
</evidence>
<keyword evidence="4" id="KW-0233">DNA recombination</keyword>
<dbReference type="Gene3D" id="1.10.150.130">
    <property type="match status" value="1"/>
</dbReference>